<evidence type="ECO:0000259" key="6">
    <source>
        <dbReference type="Pfam" id="PF18052"/>
    </source>
</evidence>
<dbReference type="AlphaFoldDB" id="A0A3L6PQU6"/>
<proteinExistence type="inferred from homology"/>
<evidence type="ECO:0000313" key="9">
    <source>
        <dbReference type="Proteomes" id="UP000275267"/>
    </source>
</evidence>
<dbReference type="Gene3D" id="3.80.10.10">
    <property type="entry name" value="Ribonuclease Inhibitor"/>
    <property type="match status" value="1"/>
</dbReference>
<evidence type="ECO:0000256" key="4">
    <source>
        <dbReference type="ARBA" id="ARBA00022741"/>
    </source>
</evidence>
<evidence type="ECO:0000313" key="8">
    <source>
        <dbReference type="EMBL" id="RLM61042.1"/>
    </source>
</evidence>
<dbReference type="GO" id="GO:0000166">
    <property type="term" value="F:nucleotide binding"/>
    <property type="evidence" value="ECO:0007669"/>
    <property type="project" value="UniProtKB-KW"/>
</dbReference>
<accession>A0A3L6PQU6</accession>
<keyword evidence="3" id="KW-0677">Repeat</keyword>
<dbReference type="InterPro" id="IPR032675">
    <property type="entry name" value="LRR_dom_sf"/>
</dbReference>
<comment type="caution">
    <text evidence="8">The sequence shown here is derived from an EMBL/GenBank/DDBJ whole genome shotgun (WGS) entry which is preliminary data.</text>
</comment>
<dbReference type="EMBL" id="PQIB02000016">
    <property type="protein sequence ID" value="RLM61042.1"/>
    <property type="molecule type" value="Genomic_DNA"/>
</dbReference>
<dbReference type="SUPFAM" id="SSF52058">
    <property type="entry name" value="L domain-like"/>
    <property type="match status" value="1"/>
</dbReference>
<name>A0A3L6PQU6_PANMI</name>
<keyword evidence="9" id="KW-1185">Reference proteome</keyword>
<dbReference type="STRING" id="4540.A0A3L6PQU6"/>
<evidence type="ECO:0000259" key="7">
    <source>
        <dbReference type="Pfam" id="PF25019"/>
    </source>
</evidence>
<evidence type="ECO:0000256" key="1">
    <source>
        <dbReference type="ARBA" id="ARBA00008894"/>
    </source>
</evidence>
<comment type="similarity">
    <text evidence="1">Belongs to the disease resistance NB-LRR family.</text>
</comment>
<feature type="domain" description="Disease resistance N-terminal" evidence="6">
    <location>
        <begin position="9"/>
        <end position="71"/>
    </location>
</feature>
<dbReference type="InterPro" id="IPR041118">
    <property type="entry name" value="Rx_N"/>
</dbReference>
<dbReference type="GO" id="GO:0006952">
    <property type="term" value="P:defense response"/>
    <property type="evidence" value="ECO:0007669"/>
    <property type="project" value="UniProtKB-KW"/>
</dbReference>
<dbReference type="Pfam" id="PF25019">
    <property type="entry name" value="LRR_R13L1-DRL21"/>
    <property type="match status" value="1"/>
</dbReference>
<gene>
    <name evidence="8" type="ORF">C2845_PM14G19470</name>
</gene>
<organism evidence="8 9">
    <name type="scientific">Panicum miliaceum</name>
    <name type="common">Proso millet</name>
    <name type="synonym">Broomcorn millet</name>
    <dbReference type="NCBI Taxonomy" id="4540"/>
    <lineage>
        <taxon>Eukaryota</taxon>
        <taxon>Viridiplantae</taxon>
        <taxon>Streptophyta</taxon>
        <taxon>Embryophyta</taxon>
        <taxon>Tracheophyta</taxon>
        <taxon>Spermatophyta</taxon>
        <taxon>Magnoliopsida</taxon>
        <taxon>Liliopsida</taxon>
        <taxon>Poales</taxon>
        <taxon>Poaceae</taxon>
        <taxon>PACMAD clade</taxon>
        <taxon>Panicoideae</taxon>
        <taxon>Panicodae</taxon>
        <taxon>Paniceae</taxon>
        <taxon>Panicinae</taxon>
        <taxon>Panicum</taxon>
        <taxon>Panicum sect. Panicum</taxon>
    </lineage>
</organism>
<evidence type="ECO:0000256" key="2">
    <source>
        <dbReference type="ARBA" id="ARBA00022614"/>
    </source>
</evidence>
<dbReference type="Proteomes" id="UP000275267">
    <property type="component" value="Unassembled WGS sequence"/>
</dbReference>
<dbReference type="InterPro" id="IPR056789">
    <property type="entry name" value="LRR_R13L1-DRL21"/>
</dbReference>
<dbReference type="Pfam" id="PF18052">
    <property type="entry name" value="Rx_N"/>
    <property type="match status" value="1"/>
</dbReference>
<evidence type="ECO:0000256" key="5">
    <source>
        <dbReference type="ARBA" id="ARBA00022821"/>
    </source>
</evidence>
<feature type="domain" description="R13L1/DRL21-like LRR repeat region" evidence="7">
    <location>
        <begin position="109"/>
        <end position="239"/>
    </location>
</feature>
<sequence>MAETLLLPVVRGVLGKAADALVQKVTAMWGVDDDRRDLELKLLYVQSLLADAEAKAEAESEAGHTMRQLTHIYLRGCISLEQMPPKLSLLHNLCTLTSFIVDTGDGFGIEELQCLRQLGNMLELFNLRKVKSGSKANLHEKKNLTELFLHWGRKVGYNPLHDEVVSNNQEEVLESLVPNTKLKTLELHGYGGLAISQWMRDPQMFCCLRELRIFNCPRCKDLPLVWLLSPLEKLHLSSMNSLTTLCKNIDAEAAGYSTSQEIFPKLKMMWLDELPEFERWAENSAGEPNSLVMFPQLEELLITNCNRIVNLPEAPALSSASFFGGVCRLYCFYEHGVGIFSISYPLEVWEAGKRGDACEGPSKPKPKTSTHP</sequence>
<dbReference type="PANTHER" id="PTHR47186">
    <property type="entry name" value="LEUCINE-RICH REPEAT-CONTAINING PROTEIN 57"/>
    <property type="match status" value="1"/>
</dbReference>
<keyword evidence="2" id="KW-0433">Leucine-rich repeat</keyword>
<protein>
    <submittedName>
        <fullName evidence="8">Uncharacterized protein</fullName>
    </submittedName>
</protein>
<dbReference type="PANTHER" id="PTHR47186:SF3">
    <property type="entry name" value="OS09G0267800 PROTEIN"/>
    <property type="match status" value="1"/>
</dbReference>
<keyword evidence="5" id="KW-0611">Plant defense</keyword>
<reference evidence="9" key="1">
    <citation type="journal article" date="2019" name="Nat. Commun.">
        <title>The genome of broomcorn millet.</title>
        <authorList>
            <person name="Zou C."/>
            <person name="Miki D."/>
            <person name="Li D."/>
            <person name="Tang Q."/>
            <person name="Xiao L."/>
            <person name="Rajput S."/>
            <person name="Deng P."/>
            <person name="Jia W."/>
            <person name="Huang R."/>
            <person name="Zhang M."/>
            <person name="Sun Y."/>
            <person name="Hu J."/>
            <person name="Fu X."/>
            <person name="Schnable P.S."/>
            <person name="Li F."/>
            <person name="Zhang H."/>
            <person name="Feng B."/>
            <person name="Zhu X."/>
            <person name="Liu R."/>
            <person name="Schnable J.C."/>
            <person name="Zhu J.-K."/>
            <person name="Zhang H."/>
        </authorList>
    </citation>
    <scope>NUCLEOTIDE SEQUENCE [LARGE SCALE GENOMIC DNA]</scope>
</reference>
<dbReference type="OrthoDB" id="690541at2759"/>
<evidence type="ECO:0000256" key="3">
    <source>
        <dbReference type="ARBA" id="ARBA00022737"/>
    </source>
</evidence>
<keyword evidence="4" id="KW-0547">Nucleotide-binding</keyword>